<dbReference type="SMART" id="SM00256">
    <property type="entry name" value="FBOX"/>
    <property type="match status" value="1"/>
</dbReference>
<dbReference type="Pfam" id="PF00646">
    <property type="entry name" value="F-box"/>
    <property type="match status" value="1"/>
</dbReference>
<name>A0AA88GZS0_NAELO</name>
<dbReference type="SUPFAM" id="SSF81383">
    <property type="entry name" value="F-box domain"/>
    <property type="match status" value="1"/>
</dbReference>
<dbReference type="InterPro" id="IPR001806">
    <property type="entry name" value="Small_GTPase"/>
</dbReference>
<organism evidence="2 3">
    <name type="scientific">Naegleria lovaniensis</name>
    <name type="common">Amoeba</name>
    <dbReference type="NCBI Taxonomy" id="51637"/>
    <lineage>
        <taxon>Eukaryota</taxon>
        <taxon>Discoba</taxon>
        <taxon>Heterolobosea</taxon>
        <taxon>Tetramitia</taxon>
        <taxon>Eutetramitia</taxon>
        <taxon>Vahlkampfiidae</taxon>
        <taxon>Naegleria</taxon>
    </lineage>
</organism>
<dbReference type="Pfam" id="PF00071">
    <property type="entry name" value="Ras"/>
    <property type="match status" value="1"/>
</dbReference>
<dbReference type="InterPro" id="IPR027417">
    <property type="entry name" value="P-loop_NTPase"/>
</dbReference>
<evidence type="ECO:0000313" key="2">
    <source>
        <dbReference type="EMBL" id="KAG2392205.1"/>
    </source>
</evidence>
<evidence type="ECO:0000259" key="1">
    <source>
        <dbReference type="PROSITE" id="PS50181"/>
    </source>
</evidence>
<accession>A0AA88GZS0</accession>
<dbReference type="Proteomes" id="UP000816034">
    <property type="component" value="Unassembled WGS sequence"/>
</dbReference>
<dbReference type="GeneID" id="68104911"/>
<reference evidence="2 3" key="1">
    <citation type="journal article" date="2018" name="BMC Genomics">
        <title>The genome of Naegleria lovaniensis, the basis for a comparative approach to unravel pathogenicity factors of the human pathogenic amoeba N. fowleri.</title>
        <authorList>
            <person name="Liechti N."/>
            <person name="Schurch N."/>
            <person name="Bruggmann R."/>
            <person name="Wittwer M."/>
        </authorList>
    </citation>
    <scope>NUCLEOTIDE SEQUENCE [LARGE SCALE GENOMIC DNA]</scope>
    <source>
        <strain evidence="2 3">ATCC 30569</strain>
    </source>
</reference>
<feature type="domain" description="F-box" evidence="1">
    <location>
        <begin position="66"/>
        <end position="115"/>
    </location>
</feature>
<keyword evidence="3" id="KW-1185">Reference proteome</keyword>
<comment type="caution">
    <text evidence="2">The sequence shown here is derived from an EMBL/GenBank/DDBJ whole genome shotgun (WGS) entry which is preliminary data.</text>
</comment>
<dbReference type="EMBL" id="PYSW02000005">
    <property type="protein sequence ID" value="KAG2392205.1"/>
    <property type="molecule type" value="Genomic_DNA"/>
</dbReference>
<sequence length="359" mass="42191">MKRESKLMKFSVIMDPFIVPLQLEDSIQCLAPSNKMTKQHDDHVSIEMDELVEQQDHFKLSDRNLSVLEQELPSEIIIYILQFLTAHDLGILNRTSRNFRYYWIGSRSGFNWKFLHEFKNHSDYHLFIGPDTDSELSSYLFKKYWCRRFEQSFKKLEYGRESFNSDFASIALLGPPHSGKTSYCRSFMRSEWPLNDNNYQPTVKFQTCCVSFRRSSGSTTVLKLCDVGFTDRTMFQQMLFMNFVMFFFDLSDEQSFEECVKYIKHFVQVLRKQPQQLNSHLLSHHKTVCIVGAKSDLPRKVPDESIQKLLNTILPNEGVLLGDLRIQYFELSSKENKGTCYPLYFIMRTHLKSREATGV</sequence>
<dbReference type="InterPro" id="IPR036047">
    <property type="entry name" value="F-box-like_dom_sf"/>
</dbReference>
<dbReference type="AlphaFoldDB" id="A0AA88GZS0"/>
<protein>
    <recommendedName>
        <fullName evidence="1">F-box domain-containing protein</fullName>
    </recommendedName>
</protein>
<proteinExistence type="predicted"/>
<gene>
    <name evidence="2" type="ORF">C9374_012457</name>
</gene>
<dbReference type="RefSeq" id="XP_044554099.1">
    <property type="nucleotide sequence ID" value="XM_044688225.1"/>
</dbReference>
<dbReference type="GO" id="GO:0005525">
    <property type="term" value="F:GTP binding"/>
    <property type="evidence" value="ECO:0007669"/>
    <property type="project" value="InterPro"/>
</dbReference>
<dbReference type="InterPro" id="IPR001810">
    <property type="entry name" value="F-box_dom"/>
</dbReference>
<dbReference type="CDD" id="cd00882">
    <property type="entry name" value="Ras_like_GTPase"/>
    <property type="match status" value="1"/>
</dbReference>
<dbReference type="SUPFAM" id="SSF52540">
    <property type="entry name" value="P-loop containing nucleoside triphosphate hydrolases"/>
    <property type="match status" value="1"/>
</dbReference>
<dbReference type="Gene3D" id="3.40.50.300">
    <property type="entry name" value="P-loop containing nucleotide triphosphate hydrolases"/>
    <property type="match status" value="1"/>
</dbReference>
<dbReference type="PROSITE" id="PS50181">
    <property type="entry name" value="FBOX"/>
    <property type="match status" value="1"/>
</dbReference>
<dbReference type="GO" id="GO:0003924">
    <property type="term" value="F:GTPase activity"/>
    <property type="evidence" value="ECO:0007669"/>
    <property type="project" value="InterPro"/>
</dbReference>
<evidence type="ECO:0000313" key="3">
    <source>
        <dbReference type="Proteomes" id="UP000816034"/>
    </source>
</evidence>